<feature type="non-terminal residue" evidence="1">
    <location>
        <position position="1"/>
    </location>
</feature>
<evidence type="ECO:0000313" key="2">
    <source>
        <dbReference type="Proteomes" id="UP000324800"/>
    </source>
</evidence>
<feature type="non-terminal residue" evidence="1">
    <location>
        <position position="263"/>
    </location>
</feature>
<gene>
    <name evidence="1" type="ORF">EZS28_048039</name>
</gene>
<evidence type="ECO:0000313" key="1">
    <source>
        <dbReference type="EMBL" id="KAA6356434.1"/>
    </source>
</evidence>
<dbReference type="AlphaFoldDB" id="A0A5J4TDD9"/>
<accession>A0A5J4TDD9</accession>
<sequence length="263" mass="29954">ILMSHQCLQQKLSFVDPEAKVHQKQQSSRRAVLTAQSSEASQADEIQLKKFLVEAIGVDKRKFKPGNVQPRQHWLHDAETRRWRRENNLHISEPSPCSPAEGTHAYVELAKAVSTIENSLLNALYVDQTGKSAKQYILDDYLLILTASTSYKVIREAANLSEQKRNHVLNHLSNNISRETQLELEHKAKLYAGNKSFGSSSYRNNNFDKKIDNRDSDYKSRRASGYNGAFIWTVGFPRNPDRCKTSSVLEKMVEISSKSCDRT</sequence>
<comment type="caution">
    <text evidence="1">The sequence shown here is derived from an EMBL/GenBank/DDBJ whole genome shotgun (WGS) entry which is preliminary data.</text>
</comment>
<reference evidence="1 2" key="1">
    <citation type="submission" date="2019-03" db="EMBL/GenBank/DDBJ databases">
        <title>Single cell metagenomics reveals metabolic interactions within the superorganism composed of flagellate Streblomastix strix and complex community of Bacteroidetes bacteria on its surface.</title>
        <authorList>
            <person name="Treitli S.C."/>
            <person name="Kolisko M."/>
            <person name="Husnik F."/>
            <person name="Keeling P."/>
            <person name="Hampl V."/>
        </authorList>
    </citation>
    <scope>NUCLEOTIDE SEQUENCE [LARGE SCALE GENOMIC DNA]</scope>
    <source>
        <strain evidence="1">ST1C</strain>
    </source>
</reference>
<dbReference type="EMBL" id="SNRW01032982">
    <property type="protein sequence ID" value="KAA6356434.1"/>
    <property type="molecule type" value="Genomic_DNA"/>
</dbReference>
<dbReference type="Proteomes" id="UP000324800">
    <property type="component" value="Unassembled WGS sequence"/>
</dbReference>
<protein>
    <submittedName>
        <fullName evidence="1">Uncharacterized protein</fullName>
    </submittedName>
</protein>
<proteinExistence type="predicted"/>
<organism evidence="1 2">
    <name type="scientific">Streblomastix strix</name>
    <dbReference type="NCBI Taxonomy" id="222440"/>
    <lineage>
        <taxon>Eukaryota</taxon>
        <taxon>Metamonada</taxon>
        <taxon>Preaxostyla</taxon>
        <taxon>Oxymonadida</taxon>
        <taxon>Streblomastigidae</taxon>
        <taxon>Streblomastix</taxon>
    </lineage>
</organism>
<name>A0A5J4TDD9_9EUKA</name>